<keyword evidence="9" id="KW-0256">Endoplasmic reticulum</keyword>
<evidence type="ECO:0000256" key="8">
    <source>
        <dbReference type="ARBA" id="ARBA00022729"/>
    </source>
</evidence>
<feature type="domain" description="Ribophorin II second" evidence="23">
    <location>
        <begin position="305"/>
        <end position="407"/>
    </location>
</feature>
<reference evidence="25 26" key="1">
    <citation type="submission" date="2015-01" db="EMBL/GenBank/DDBJ databases">
        <title>Evolution of Trichinella species and genotypes.</title>
        <authorList>
            <person name="Korhonen P.K."/>
            <person name="Edoardo P."/>
            <person name="Giuseppe L.R."/>
            <person name="Gasser R.B."/>
        </authorList>
    </citation>
    <scope>NUCLEOTIDE SEQUENCE [LARGE SCALE GENOMIC DNA]</scope>
    <source>
        <strain evidence="25">ISS141</strain>
    </source>
</reference>
<dbReference type="EMBL" id="JYDU01000047">
    <property type="protein sequence ID" value="KRX96078.1"/>
    <property type="molecule type" value="Genomic_DNA"/>
</dbReference>
<evidence type="ECO:0000256" key="7">
    <source>
        <dbReference type="ARBA" id="ARBA00022692"/>
    </source>
</evidence>
<evidence type="ECO:0000256" key="16">
    <source>
        <dbReference type="ARBA" id="ARBA00047676"/>
    </source>
</evidence>
<evidence type="ECO:0000259" key="19">
    <source>
        <dbReference type="Pfam" id="PF05817"/>
    </source>
</evidence>
<dbReference type="InterPro" id="IPR055374">
    <property type="entry name" value="Ribophorin_II_3rd"/>
</dbReference>
<dbReference type="GO" id="GO:0016740">
    <property type="term" value="F:transferase activity"/>
    <property type="evidence" value="ECO:0007669"/>
    <property type="project" value="UniProtKB-KW"/>
</dbReference>
<evidence type="ECO:0000256" key="12">
    <source>
        <dbReference type="ARBA" id="ARBA00030078"/>
    </source>
</evidence>
<feature type="transmembrane region" description="Helical" evidence="18">
    <location>
        <begin position="585"/>
        <end position="604"/>
    </location>
</feature>
<dbReference type="InterPro" id="IPR041499">
    <property type="entry name" value="Tfc1/Sfc1_N"/>
</dbReference>
<dbReference type="Pfam" id="PF05817">
    <property type="entry name" value="Ribophorin_II"/>
    <property type="match status" value="1"/>
</dbReference>
<evidence type="ECO:0000256" key="5">
    <source>
        <dbReference type="ARBA" id="ARBA00013056"/>
    </source>
</evidence>
<proteinExistence type="inferred from homology"/>
<evidence type="ECO:0000256" key="3">
    <source>
        <dbReference type="ARBA" id="ARBA00004922"/>
    </source>
</evidence>
<dbReference type="Gene3D" id="3.30.200.160">
    <property type="entry name" value="TFIIIC, subcomplex tauA, subunit Sfc1, barrel domain"/>
    <property type="match status" value="1"/>
</dbReference>
<dbReference type="InterPro" id="IPR008814">
    <property type="entry name" value="Swp1"/>
</dbReference>
<sequence>MQMMICSFCFKCILRAVIICCIVNVGNSMILTEVMTESDVAAAHQFFLNSISKQSSIESLAWVANGLKTMNKKIPDDKAKLICESAKEAVKNTSEIQPIYWAAFAVHALENCQLPSFPSNYFDKYLFDKSNAKTVAYAVSSIGYLKVKCMNCNGMYLLATFNINFVDDMEKMRSVVSALVKRSTSPNDRSVLLNTAPFLSGDLKFLTDCANDLVSQVDESDERYLRFDGGIGATASIVHAIYQLSVKTGNPVALKKEQILKFANYLISRRRVYHPRVTSLIFSVLHDMTNDKVANLPKNSVPLAILLEHNGSLDQVKSSIQFMVTDIFGHIVPTDHVIADKIVHISSKEVVMNSKPFSRMSAKGNAVYELKFVDEKRKAGFYECFVSVGATNSKYMPIVQEGIVIKVSREIYISGLNLAIHESERFPLDDKAESMKINGKKLMQLSADDHQKLAVIFVIKDKLTKESILVDQAYLQFEEQNTKTIITVPVANDNANVYKADIDFKQMAKDYEFTSGMYEISLIVGDDVIMNSVIVKLALLNLQLPAVVEHAGKSVLESTDYKMKPEIVHSFRPPEKRPPKFISDIFSVAAVIPFFLLLCIWFYLGANIWGIPFSPVVIVFHAGLGGIFWLYYQFWVHLNMFETLKYLGILGAITFLSGISVLRKRADRINSLNESCFAKVNGEVVSSIQRGICALIGLSRDDDANDIEYIVRKLLNLRIFTGDAEKRWDKSVNDLQLEILCVSQVSAFTLNALLKGNKLDFHLSMNPSEAAQFYCTFVDKLRQNYREDLVKGFLLFVDVMSSKSSSGEEFMVICYPGIVKNVDKALESLGGMKEIEKHKAGSLELNFHRKSNVFSRPALSRHREGAFLIIRARRLIQASPSSSEQATYSVQLEVVGTLSSIHDFNSSLFDFQYLPMRKNEDGQYSEIYSALVPSTKEQAERWFTAPIPEPELFLIPFSFTRLCTVSETILSREVTSYDLETPGRTAESVRIGDSARKNRRTYTRMAAATDEFPAEPSPLAMKQVKRNTFDPAVHEALEKAFSERPMWLKYSLIVKLKLDERDVRRLLPKFAFHIISGPWGRNWCRYKYDPREDTNSWKFQTMHFPFFRFGGESALSDAFVKWHLKVSSVGIRSSKEWDKLLTTEPAFEYTEGCLPPLRSMWYQMCDIHLPAVKELLSHRLRENQTESHPTDGWLKSGTLDEIRELIKLDFKKTIDTLNAQASQSKADESD</sequence>
<dbReference type="InterPro" id="IPR042536">
    <property type="entry name" value="TFIIIC_tauA_Sfc1"/>
</dbReference>
<protein>
    <recommendedName>
        <fullName evidence="6">Dolichyl-diphosphooligosaccharide--protein glycosyltransferase subunit 2</fullName>
        <ecNumber evidence="5">3.1.1.96</ecNumber>
    </recommendedName>
    <alternativeName>
        <fullName evidence="13">Dolichyl-diphosphooligosaccharide--protein glycosyltransferase 63 kDa subunit</fullName>
    </alternativeName>
    <alternativeName>
        <fullName evidence="14">Ribophorin II</fullName>
    </alternativeName>
    <alternativeName>
        <fullName evidence="12">Ribophorin-2</fullName>
    </alternativeName>
</protein>
<dbReference type="GO" id="GO:0051499">
    <property type="term" value="F:D-aminoacyl-tRNA deacylase activity"/>
    <property type="evidence" value="ECO:0007669"/>
    <property type="project" value="UniProtKB-EC"/>
</dbReference>
<dbReference type="AlphaFoldDB" id="A0A0V0Y6L3"/>
<dbReference type="InterPro" id="IPR023509">
    <property type="entry name" value="DTD-like_sf"/>
</dbReference>
<dbReference type="SUPFAM" id="SSF69500">
    <property type="entry name" value="DTD-like"/>
    <property type="match status" value="1"/>
</dbReference>
<comment type="caution">
    <text evidence="25">The sequence shown here is derived from an EMBL/GenBank/DDBJ whole genome shotgun (WGS) entry which is preliminary data.</text>
</comment>
<comment type="subcellular location">
    <subcellularLocation>
        <location evidence="2">Endoplasmic reticulum membrane</location>
        <topology evidence="2">Multi-pass membrane protein</topology>
    </subcellularLocation>
</comment>
<feature type="domain" description="Ribophorin II C-terminal" evidence="24">
    <location>
        <begin position="571"/>
        <end position="667"/>
    </location>
</feature>
<dbReference type="InterPro" id="IPR055373">
    <property type="entry name" value="Ribophorin_II_N"/>
</dbReference>
<evidence type="ECO:0000313" key="26">
    <source>
        <dbReference type="Proteomes" id="UP000054815"/>
    </source>
</evidence>
<keyword evidence="7 18" id="KW-0812">Transmembrane</keyword>
<comment type="catalytic activity">
    <reaction evidence="16">
        <text>glycyl-tRNA(Ala) + H2O = tRNA(Ala) + glycine + H(+)</text>
        <dbReference type="Rhea" id="RHEA:53744"/>
        <dbReference type="Rhea" id="RHEA-COMP:9657"/>
        <dbReference type="Rhea" id="RHEA-COMP:13640"/>
        <dbReference type="ChEBI" id="CHEBI:15377"/>
        <dbReference type="ChEBI" id="CHEBI:15378"/>
        <dbReference type="ChEBI" id="CHEBI:57305"/>
        <dbReference type="ChEBI" id="CHEBI:78442"/>
        <dbReference type="ChEBI" id="CHEBI:78522"/>
        <dbReference type="EC" id="3.1.1.96"/>
    </reaction>
</comment>
<keyword evidence="10 18" id="KW-1133">Transmembrane helix</keyword>
<keyword evidence="8" id="KW-0732">Signal</keyword>
<evidence type="ECO:0000256" key="11">
    <source>
        <dbReference type="ARBA" id="ARBA00023136"/>
    </source>
</evidence>
<feature type="transmembrane region" description="Helical" evidence="18">
    <location>
        <begin position="611"/>
        <end position="632"/>
    </location>
</feature>
<evidence type="ECO:0000256" key="18">
    <source>
        <dbReference type="SAM" id="Phobius"/>
    </source>
</evidence>
<evidence type="ECO:0000259" key="22">
    <source>
        <dbReference type="Pfam" id="PF23860"/>
    </source>
</evidence>
<evidence type="ECO:0000313" key="25">
    <source>
        <dbReference type="EMBL" id="KRX96078.1"/>
    </source>
</evidence>
<comment type="pathway">
    <text evidence="3">Protein modification; protein glycosylation.</text>
</comment>
<dbReference type="GO" id="GO:0006487">
    <property type="term" value="P:protein N-linked glycosylation"/>
    <property type="evidence" value="ECO:0007669"/>
    <property type="project" value="TreeGrafter"/>
</dbReference>
<feature type="domain" description="Ribophorin II third" evidence="22">
    <location>
        <begin position="430"/>
        <end position="541"/>
    </location>
</feature>
<evidence type="ECO:0000259" key="20">
    <source>
        <dbReference type="Pfam" id="PF09734"/>
    </source>
</evidence>
<feature type="domain" description="Ribophorin II N-terminal" evidence="19">
    <location>
        <begin position="36"/>
        <end position="276"/>
    </location>
</feature>
<evidence type="ECO:0000259" key="24">
    <source>
        <dbReference type="Pfam" id="PF25147"/>
    </source>
</evidence>
<keyword evidence="11 18" id="KW-0472">Membrane</keyword>
<dbReference type="PANTHER" id="PTHR12640:SF0">
    <property type="entry name" value="DOLICHYL-DIPHOSPHOOLIGOSACCHARIDE--PROTEIN GLYCOSYLTRANSFERASE SUBUNIT 2"/>
    <property type="match status" value="1"/>
</dbReference>
<dbReference type="PANTHER" id="PTHR12640">
    <property type="entry name" value="RIBOPHORIN II"/>
    <property type="match status" value="1"/>
</dbReference>
<evidence type="ECO:0000256" key="17">
    <source>
        <dbReference type="ARBA" id="ARBA00048018"/>
    </source>
</evidence>
<evidence type="ECO:0000256" key="13">
    <source>
        <dbReference type="ARBA" id="ARBA00030216"/>
    </source>
</evidence>
<evidence type="ECO:0000256" key="9">
    <source>
        <dbReference type="ARBA" id="ARBA00022824"/>
    </source>
</evidence>
<comment type="catalytic activity">
    <reaction evidence="17">
        <text>a D-aminoacyl-tRNA + H2O = a tRNA + a D-alpha-amino acid + H(+)</text>
        <dbReference type="Rhea" id="RHEA:13953"/>
        <dbReference type="Rhea" id="RHEA-COMP:10123"/>
        <dbReference type="Rhea" id="RHEA-COMP:10124"/>
        <dbReference type="ChEBI" id="CHEBI:15377"/>
        <dbReference type="ChEBI" id="CHEBI:15378"/>
        <dbReference type="ChEBI" id="CHEBI:59871"/>
        <dbReference type="ChEBI" id="CHEBI:78442"/>
        <dbReference type="ChEBI" id="CHEBI:79333"/>
        <dbReference type="EC" id="3.1.1.96"/>
    </reaction>
</comment>
<name>A0A0V0Y6L3_TRIPS</name>
<dbReference type="Gene3D" id="3.50.80.10">
    <property type="entry name" value="D-tyrosyl-tRNA(Tyr) deacylase"/>
    <property type="match status" value="1"/>
</dbReference>
<comment type="subunit">
    <text evidence="15">Component of the oligosaccharyltransferase (OST) complex. OST exists in two different complex forms which contain common core subunits RPN1, RPN2, OST48, OST4, DAD1 and TMEM258, either STT3A or STT3B as catalytic subunits, and form-specific accessory subunits. STT3A complex assembly occurs through the formation of 3 subcomplexes. Subcomplex 1 contains RPN1 and TMEM258, subcomplex 2 contains the STT3A-specific subunits STT3A, DC2/OSTC, and KCP2 as well as the core subunit OST4, and subcomplex 3 contains RPN2, DAD1, and OST48. The STT3A complex can form stable complexes with the Sec61 complex or with both the Sec61 and TRAP complexes. Interacts with DDI2. Interacts with TMEM35A/NACHO.</text>
</comment>
<comment type="function">
    <text evidence="1">Subunit of the oligosaccharyl transferase (OST) complex that catalyzes the initial transfer of a defined glycan (Glc(3)Man(9)GlcNAc(2) in eukaryotes) from the lipid carrier dolichol-pyrophosphate to an asparagine residue within an Asn-X-Ser/Thr consensus motif in nascent polypeptide chains, the first step in protein N-glycosylation. N-glycosylation occurs cotranslationally and the complex associates with the Sec61 complex at the channel-forming translocon complex that mediates protein translocation across the endoplasmic reticulum (ER). All subunits are required for a maximal enzyme activity.</text>
</comment>
<dbReference type="Pfam" id="PF09734">
    <property type="entry name" value="Tau95"/>
    <property type="match status" value="1"/>
</dbReference>
<accession>A0A0V0Y6L3</accession>
<dbReference type="Pfam" id="PF25147">
    <property type="entry name" value="Ribophorin_II_C"/>
    <property type="match status" value="1"/>
</dbReference>
<feature type="domain" description="Transcription factor IIIC subunit 5 HTH" evidence="20">
    <location>
        <begin position="958"/>
        <end position="1104"/>
    </location>
</feature>
<comment type="similarity">
    <text evidence="4">Belongs to the SWP1 family.</text>
</comment>
<dbReference type="Proteomes" id="UP000054815">
    <property type="component" value="Unassembled WGS sequence"/>
</dbReference>
<dbReference type="EC" id="3.1.1.96" evidence="5"/>
<evidence type="ECO:0000259" key="21">
    <source>
        <dbReference type="Pfam" id="PF17682"/>
    </source>
</evidence>
<evidence type="ECO:0000256" key="2">
    <source>
        <dbReference type="ARBA" id="ARBA00004477"/>
    </source>
</evidence>
<dbReference type="InterPro" id="IPR056790">
    <property type="entry name" value="Ribophorin_II_C"/>
</dbReference>
<organism evidence="25 26">
    <name type="scientific">Trichinella pseudospiralis</name>
    <name type="common">Parasitic roundworm</name>
    <dbReference type="NCBI Taxonomy" id="6337"/>
    <lineage>
        <taxon>Eukaryota</taxon>
        <taxon>Metazoa</taxon>
        <taxon>Ecdysozoa</taxon>
        <taxon>Nematoda</taxon>
        <taxon>Enoplea</taxon>
        <taxon>Dorylaimia</taxon>
        <taxon>Trichinellida</taxon>
        <taxon>Trichinellidae</taxon>
        <taxon>Trichinella</taxon>
    </lineage>
</organism>
<dbReference type="Pfam" id="PF02580">
    <property type="entry name" value="Tyr_Deacylase"/>
    <property type="match status" value="1"/>
</dbReference>
<evidence type="ECO:0000256" key="10">
    <source>
        <dbReference type="ARBA" id="ARBA00022989"/>
    </source>
</evidence>
<gene>
    <name evidence="25" type="primary">RPN2</name>
    <name evidence="25" type="ORF">T4E_11886</name>
</gene>
<feature type="domain" description="Transcription factor IIIC subunit Tfc1/Sfc1 triple barrel" evidence="21">
    <location>
        <begin position="812"/>
        <end position="914"/>
    </location>
</feature>
<dbReference type="GO" id="GO:0008250">
    <property type="term" value="C:oligosaccharyltransferase complex"/>
    <property type="evidence" value="ECO:0007669"/>
    <property type="project" value="InterPro"/>
</dbReference>
<dbReference type="STRING" id="6337.A0A0V0Y6L3"/>
<evidence type="ECO:0000259" key="23">
    <source>
        <dbReference type="Pfam" id="PF23861"/>
    </source>
</evidence>
<dbReference type="InterPro" id="IPR003732">
    <property type="entry name" value="Daa-tRNA_deacyls_DTD"/>
</dbReference>
<dbReference type="Pfam" id="PF23860">
    <property type="entry name" value="Ribophorin_II_3rd"/>
    <property type="match status" value="1"/>
</dbReference>
<evidence type="ECO:0000256" key="4">
    <source>
        <dbReference type="ARBA" id="ARBA00009038"/>
    </source>
</evidence>
<evidence type="ECO:0000256" key="6">
    <source>
        <dbReference type="ARBA" id="ARBA00017612"/>
    </source>
</evidence>
<evidence type="ECO:0000256" key="15">
    <source>
        <dbReference type="ARBA" id="ARBA00046750"/>
    </source>
</evidence>
<dbReference type="InterPro" id="IPR019136">
    <property type="entry name" value="TF_IIIC_su-5_HTH"/>
</dbReference>
<dbReference type="InterPro" id="IPR055375">
    <property type="entry name" value="Ribophorin_II_2nd"/>
</dbReference>
<evidence type="ECO:0000256" key="1">
    <source>
        <dbReference type="ARBA" id="ARBA00002791"/>
    </source>
</evidence>
<dbReference type="Pfam" id="PF23861">
    <property type="entry name" value="Ribophorin_II_2nd"/>
    <property type="match status" value="1"/>
</dbReference>
<keyword evidence="25" id="KW-0808">Transferase</keyword>
<dbReference type="Pfam" id="PF17682">
    <property type="entry name" value="Tau95_N"/>
    <property type="match status" value="1"/>
</dbReference>
<evidence type="ECO:0000256" key="14">
    <source>
        <dbReference type="ARBA" id="ARBA00032139"/>
    </source>
</evidence>